<sequence length="75" mass="9110">MVRVEEIVGNCWTLHFQQACHVLYDCHNPVLLRPPQRTRPRRHFHRLHRHHRHHFRFLGTPISLLFLSNLSLSSR</sequence>
<keyword evidence="2" id="KW-1185">Reference proteome</keyword>
<proteinExistence type="predicted"/>
<reference evidence="1 2" key="1">
    <citation type="journal article" date="2018" name="Sci. Data">
        <title>The draft genome sequence of cork oak.</title>
        <authorList>
            <person name="Ramos A.M."/>
            <person name="Usie A."/>
            <person name="Barbosa P."/>
            <person name="Barros P.M."/>
            <person name="Capote T."/>
            <person name="Chaves I."/>
            <person name="Simoes F."/>
            <person name="Abreu I."/>
            <person name="Carrasquinho I."/>
            <person name="Faro C."/>
            <person name="Guimaraes J.B."/>
            <person name="Mendonca D."/>
            <person name="Nobrega F."/>
            <person name="Rodrigues L."/>
            <person name="Saibo N.J.M."/>
            <person name="Varela M.C."/>
            <person name="Egas C."/>
            <person name="Matos J."/>
            <person name="Miguel C.M."/>
            <person name="Oliveira M.M."/>
            <person name="Ricardo C.P."/>
            <person name="Goncalves S."/>
        </authorList>
    </citation>
    <scope>NUCLEOTIDE SEQUENCE [LARGE SCALE GENOMIC DNA]</scope>
    <source>
        <strain evidence="2">cv. HL8</strain>
    </source>
</reference>
<evidence type="ECO:0000313" key="2">
    <source>
        <dbReference type="Proteomes" id="UP000237347"/>
    </source>
</evidence>
<protein>
    <submittedName>
        <fullName evidence="1">Uncharacterized protein</fullName>
    </submittedName>
</protein>
<name>A0AAW0LR73_QUESU</name>
<comment type="caution">
    <text evidence="1">The sequence shown here is derived from an EMBL/GenBank/DDBJ whole genome shotgun (WGS) entry which is preliminary data.</text>
</comment>
<dbReference type="Proteomes" id="UP000237347">
    <property type="component" value="Unassembled WGS sequence"/>
</dbReference>
<dbReference type="AlphaFoldDB" id="A0AAW0LR73"/>
<dbReference type="EMBL" id="PKMF04000068">
    <property type="protein sequence ID" value="KAK7853182.1"/>
    <property type="molecule type" value="Genomic_DNA"/>
</dbReference>
<evidence type="ECO:0000313" key="1">
    <source>
        <dbReference type="EMBL" id="KAK7853182.1"/>
    </source>
</evidence>
<gene>
    <name evidence="1" type="ORF">CFP56_036883</name>
</gene>
<organism evidence="1 2">
    <name type="scientific">Quercus suber</name>
    <name type="common">Cork oak</name>
    <dbReference type="NCBI Taxonomy" id="58331"/>
    <lineage>
        <taxon>Eukaryota</taxon>
        <taxon>Viridiplantae</taxon>
        <taxon>Streptophyta</taxon>
        <taxon>Embryophyta</taxon>
        <taxon>Tracheophyta</taxon>
        <taxon>Spermatophyta</taxon>
        <taxon>Magnoliopsida</taxon>
        <taxon>eudicotyledons</taxon>
        <taxon>Gunneridae</taxon>
        <taxon>Pentapetalae</taxon>
        <taxon>rosids</taxon>
        <taxon>fabids</taxon>
        <taxon>Fagales</taxon>
        <taxon>Fagaceae</taxon>
        <taxon>Quercus</taxon>
    </lineage>
</organism>
<accession>A0AAW0LR73</accession>